<dbReference type="PATRIC" id="fig|595434.4.peg.4781"/>
<gene>
    <name evidence="1" type="ORF">RISK_005038</name>
</gene>
<comment type="caution">
    <text evidence="1">The sequence shown here is derived from an EMBL/GenBank/DDBJ whole genome shotgun (WGS) entry which is preliminary data.</text>
</comment>
<sequence length="118" mass="13102">MPHFVGGGKCVREHETNIVVNREIGVGRNVVARGYRVVDLLKRNTKAIEHMMSDAIRFTVKPGQKMAGVKMSIAKFVSTTYTEGNCLNCTVGLTPRSPNSEYVMYALVQSEIQPNRCV</sequence>
<evidence type="ECO:0000313" key="1">
    <source>
        <dbReference type="EMBL" id="KLU02742.1"/>
    </source>
</evidence>
<accession>A0A0J1B7N6</accession>
<dbReference type="AlphaFoldDB" id="A0A0J1B7N6"/>
<dbReference type="Proteomes" id="UP000036367">
    <property type="component" value="Unassembled WGS sequence"/>
</dbReference>
<reference evidence="1" key="1">
    <citation type="submission" date="2015-05" db="EMBL/GenBank/DDBJ databases">
        <title>Permanent draft genome of Rhodopirellula islandicus K833.</title>
        <authorList>
            <person name="Kizina J."/>
            <person name="Richter M."/>
            <person name="Glockner F.O."/>
            <person name="Harder J."/>
        </authorList>
    </citation>
    <scope>NUCLEOTIDE SEQUENCE [LARGE SCALE GENOMIC DNA]</scope>
    <source>
        <strain evidence="1">K833</strain>
    </source>
</reference>
<keyword evidence="2" id="KW-1185">Reference proteome</keyword>
<organism evidence="1 2">
    <name type="scientific">Rhodopirellula islandica</name>
    <dbReference type="NCBI Taxonomy" id="595434"/>
    <lineage>
        <taxon>Bacteria</taxon>
        <taxon>Pseudomonadati</taxon>
        <taxon>Planctomycetota</taxon>
        <taxon>Planctomycetia</taxon>
        <taxon>Pirellulales</taxon>
        <taxon>Pirellulaceae</taxon>
        <taxon>Rhodopirellula</taxon>
    </lineage>
</organism>
<protein>
    <submittedName>
        <fullName evidence="1">Uncharacterized protein</fullName>
    </submittedName>
</protein>
<proteinExistence type="predicted"/>
<name>A0A0J1B7N6_RHOIS</name>
<dbReference type="EMBL" id="LECT01000043">
    <property type="protein sequence ID" value="KLU02742.1"/>
    <property type="molecule type" value="Genomic_DNA"/>
</dbReference>
<evidence type="ECO:0000313" key="2">
    <source>
        <dbReference type="Proteomes" id="UP000036367"/>
    </source>
</evidence>